<accession>A0AAV0UBR7</accession>
<dbReference type="InterPro" id="IPR032269">
    <property type="entry name" value="DUF4833"/>
</dbReference>
<dbReference type="Proteomes" id="UP001162031">
    <property type="component" value="Unassembled WGS sequence"/>
</dbReference>
<reference evidence="2" key="1">
    <citation type="submission" date="2022-12" db="EMBL/GenBank/DDBJ databases">
        <authorList>
            <person name="Webb A."/>
        </authorList>
    </citation>
    <scope>NUCLEOTIDE SEQUENCE</scope>
    <source>
        <strain evidence="2">Hp1</strain>
    </source>
</reference>
<gene>
    <name evidence="2" type="ORF">HBR001_LOCUS6103</name>
</gene>
<evidence type="ECO:0000313" key="2">
    <source>
        <dbReference type="EMBL" id="CAI5734272.1"/>
    </source>
</evidence>
<sequence>MSSKSRTEKHFFTDAFPAHDYLCTTQSSHPQTPLWPPYLPVDPHRVCIFERSKNAQLVVYTANFRPKGSRELDPKKPLDISWQSFGWTASPTTNAVGMIERRLAWGYSHKAVAAAAEASPVAAAAVGTSYTVTLNALPSRSALLYVDAKDRVVLQVAINGVPSRLWKIYVKTSDTQTFVPSVLYVDLYGTNVDDDDEATYERILLSEVN</sequence>
<dbReference type="Pfam" id="PF16117">
    <property type="entry name" value="DUF4833"/>
    <property type="match status" value="1"/>
</dbReference>
<organism evidence="2 3">
    <name type="scientific">Hyaloperonospora brassicae</name>
    <name type="common">Brassica downy mildew</name>
    <name type="synonym">Peronospora brassicae</name>
    <dbReference type="NCBI Taxonomy" id="162125"/>
    <lineage>
        <taxon>Eukaryota</taxon>
        <taxon>Sar</taxon>
        <taxon>Stramenopiles</taxon>
        <taxon>Oomycota</taxon>
        <taxon>Peronosporomycetes</taxon>
        <taxon>Peronosporales</taxon>
        <taxon>Peronosporaceae</taxon>
        <taxon>Hyaloperonospora</taxon>
    </lineage>
</organism>
<name>A0AAV0UBR7_HYABA</name>
<feature type="domain" description="DUF4833" evidence="1">
    <location>
        <begin position="49"/>
        <end position="201"/>
    </location>
</feature>
<evidence type="ECO:0000259" key="1">
    <source>
        <dbReference type="Pfam" id="PF16117"/>
    </source>
</evidence>
<proteinExistence type="predicted"/>
<evidence type="ECO:0000313" key="3">
    <source>
        <dbReference type="Proteomes" id="UP001162031"/>
    </source>
</evidence>
<keyword evidence="3" id="KW-1185">Reference proteome</keyword>
<dbReference type="AlphaFoldDB" id="A0AAV0UBR7"/>
<dbReference type="EMBL" id="CANTFL010001216">
    <property type="protein sequence ID" value="CAI5734272.1"/>
    <property type="molecule type" value="Genomic_DNA"/>
</dbReference>
<protein>
    <recommendedName>
        <fullName evidence="1">DUF4833 domain-containing protein</fullName>
    </recommendedName>
</protein>
<comment type="caution">
    <text evidence="2">The sequence shown here is derived from an EMBL/GenBank/DDBJ whole genome shotgun (WGS) entry which is preliminary data.</text>
</comment>